<dbReference type="AlphaFoldDB" id="A0A7S3CF02"/>
<evidence type="ECO:0000313" key="3">
    <source>
        <dbReference type="EMBL" id="CAE0193950.1"/>
    </source>
</evidence>
<feature type="compositionally biased region" description="Low complexity" evidence="1">
    <location>
        <begin position="7"/>
        <end position="21"/>
    </location>
</feature>
<feature type="domain" description="CRAL-TRIO" evidence="2">
    <location>
        <begin position="183"/>
        <end position="345"/>
    </location>
</feature>
<organism evidence="3">
    <name type="scientific">Chloropicon roscoffensis</name>
    <dbReference type="NCBI Taxonomy" id="1461544"/>
    <lineage>
        <taxon>Eukaryota</taxon>
        <taxon>Viridiplantae</taxon>
        <taxon>Chlorophyta</taxon>
        <taxon>Chloropicophyceae</taxon>
        <taxon>Chloropicales</taxon>
        <taxon>Chloropicaceae</taxon>
        <taxon>Chloropicon</taxon>
    </lineage>
</organism>
<dbReference type="Pfam" id="PF00650">
    <property type="entry name" value="CRAL_TRIO"/>
    <property type="match status" value="1"/>
</dbReference>
<dbReference type="SMART" id="SM00516">
    <property type="entry name" value="SEC14"/>
    <property type="match status" value="1"/>
</dbReference>
<feature type="compositionally biased region" description="Low complexity" evidence="1">
    <location>
        <begin position="56"/>
        <end position="72"/>
    </location>
</feature>
<proteinExistence type="predicted"/>
<feature type="compositionally biased region" description="Polar residues" evidence="1">
    <location>
        <begin position="27"/>
        <end position="49"/>
    </location>
</feature>
<dbReference type="InterPro" id="IPR036865">
    <property type="entry name" value="CRAL-TRIO_dom_sf"/>
</dbReference>
<dbReference type="PANTHER" id="PTHR46277:SF3">
    <property type="entry name" value="BINDING PROTEIN, PUTATIVE-RELATED"/>
    <property type="match status" value="1"/>
</dbReference>
<reference evidence="3" key="1">
    <citation type="submission" date="2021-01" db="EMBL/GenBank/DDBJ databases">
        <authorList>
            <person name="Corre E."/>
            <person name="Pelletier E."/>
            <person name="Niang G."/>
            <person name="Scheremetjew M."/>
            <person name="Finn R."/>
            <person name="Kale V."/>
            <person name="Holt S."/>
            <person name="Cochrane G."/>
            <person name="Meng A."/>
            <person name="Brown T."/>
            <person name="Cohen L."/>
        </authorList>
    </citation>
    <scope>NUCLEOTIDE SEQUENCE</scope>
    <source>
        <strain evidence="3">RCC1871</strain>
    </source>
</reference>
<accession>A0A7S3CF02</accession>
<evidence type="ECO:0000259" key="2">
    <source>
        <dbReference type="PROSITE" id="PS50191"/>
    </source>
</evidence>
<evidence type="ECO:0000256" key="1">
    <source>
        <dbReference type="SAM" id="MobiDB-lite"/>
    </source>
</evidence>
<dbReference type="EMBL" id="HBHZ01009139">
    <property type="protein sequence ID" value="CAE0193950.1"/>
    <property type="molecule type" value="Transcribed_RNA"/>
</dbReference>
<sequence>MASIAMSTTTEEGGASGTSWTRRLFSCSGSKTSCQASSPSSGRQATTESPAEAPCSPETTSSSVTESAEFESWGTSSPKSPLDVNFGRRRKGTYEHGKERSLSLRSEDDDVQWLKAESNKTLAMLELAAHGTIDLTLDVPEIRDEPEFTCERFLRGFQYNRAKSLKNLEGYLLWRSNTSKVEEADIKESLRARKVFLLQDRDRRGGPVCVILARNHDRFRTTVEETVKLLTYSLDRTIGTMDPSLGATQATVLLDLDGLGWRSLDVEALKHIMLFFQNYFPERVSTAVFWKAPRVFGTIWALVRPFLSEATRSKILFASTTQELGTVVEEANLPGMFGGATGNNTMVAIDSSAIDEKDLLGGWRSVVAGEE</sequence>
<dbReference type="CDD" id="cd00170">
    <property type="entry name" value="SEC14"/>
    <property type="match status" value="1"/>
</dbReference>
<dbReference type="PROSITE" id="PS50191">
    <property type="entry name" value="CRAL_TRIO"/>
    <property type="match status" value="1"/>
</dbReference>
<dbReference type="SUPFAM" id="SSF52087">
    <property type="entry name" value="CRAL/TRIO domain"/>
    <property type="match status" value="1"/>
</dbReference>
<gene>
    <name evidence="3" type="ORF">CROS1456_LOCUS7041</name>
</gene>
<feature type="region of interest" description="Disordered" evidence="1">
    <location>
        <begin position="1"/>
        <end position="101"/>
    </location>
</feature>
<dbReference type="InterPro" id="IPR001251">
    <property type="entry name" value="CRAL-TRIO_dom"/>
</dbReference>
<feature type="compositionally biased region" description="Basic and acidic residues" evidence="1">
    <location>
        <begin position="92"/>
        <end position="101"/>
    </location>
</feature>
<dbReference type="Gene3D" id="3.40.525.10">
    <property type="entry name" value="CRAL-TRIO lipid binding domain"/>
    <property type="match status" value="1"/>
</dbReference>
<dbReference type="PANTHER" id="PTHR46277">
    <property type="entry name" value="OS03G0850700 PROTEIN"/>
    <property type="match status" value="1"/>
</dbReference>
<protein>
    <recommendedName>
        <fullName evidence="2">CRAL-TRIO domain-containing protein</fullName>
    </recommendedName>
</protein>
<name>A0A7S3CF02_9CHLO</name>